<evidence type="ECO:0000313" key="1">
    <source>
        <dbReference type="EMBL" id="OCA71352.1"/>
    </source>
</evidence>
<reference evidence="2" key="1">
    <citation type="submission" date="2016-07" db="EMBL/GenBank/DDBJ databases">
        <authorList>
            <person name="Florea S."/>
            <person name="Webb J.S."/>
            <person name="Jaromczyk J."/>
            <person name="Schardl C.L."/>
        </authorList>
    </citation>
    <scope>NUCLEOTIDE SEQUENCE [LARGE SCALE GENOMIC DNA]</scope>
    <source>
        <strain evidence="2">CC-VM-7</strain>
    </source>
</reference>
<dbReference type="Pfam" id="PF14350">
    <property type="entry name" value="Beta_protein"/>
    <property type="match status" value="1"/>
</dbReference>
<name>A0A1B8ZIC4_9FLAO</name>
<accession>A0A1B8ZIC4</accession>
<protein>
    <submittedName>
        <fullName evidence="1">Uncharacterized protein</fullName>
    </submittedName>
</protein>
<dbReference type="AlphaFoldDB" id="A0A1B8ZIC4"/>
<dbReference type="InterPro" id="IPR025683">
    <property type="entry name" value="Protein_beta"/>
</dbReference>
<sequence>MDKELIYMPTFRYRQQEGLLLSSFDFGENIYPMIEIVKEHDRKNNKKSFQEIHTSFIDSIKAKYVFVDLPNYINPTGAVKREVVEFVFKVINKLETKCEYINLLSTRNHKIIPVISSYLAKTGENDTIVRQEELLRPNYKKIAFRININSFHEDYPQVVKIIQPQDYLIIDLDKQSAFKTPPLKPIVEEIKKFNICTKILLRSAINDIENVKLDHGQPILEADNSQIDTDIMKTFGVNATGDYAGIKKDNMTSGGSISPGFVYFDATENQFYGYKASIKKSLSEFENTIVPHVLASGATGRMLAANPSFLTEENWGYKTLLRINSEQESGKSQAKFKRISMEHYLFCVKTLIENHEIFQTNI</sequence>
<dbReference type="EMBL" id="MAYG01000012">
    <property type="protein sequence ID" value="OCA71352.1"/>
    <property type="molecule type" value="Genomic_DNA"/>
</dbReference>
<organism evidence="1 2">
    <name type="scientific">Chryseobacterium arthrosphaerae</name>
    <dbReference type="NCBI Taxonomy" id="651561"/>
    <lineage>
        <taxon>Bacteria</taxon>
        <taxon>Pseudomonadati</taxon>
        <taxon>Bacteroidota</taxon>
        <taxon>Flavobacteriia</taxon>
        <taxon>Flavobacteriales</taxon>
        <taxon>Weeksellaceae</taxon>
        <taxon>Chryseobacterium group</taxon>
        <taxon>Chryseobacterium</taxon>
    </lineage>
</organism>
<proteinExistence type="predicted"/>
<comment type="caution">
    <text evidence="1">The sequence shown here is derived from an EMBL/GenBank/DDBJ whole genome shotgun (WGS) entry which is preliminary data.</text>
</comment>
<evidence type="ECO:0000313" key="2">
    <source>
        <dbReference type="Proteomes" id="UP000093432"/>
    </source>
</evidence>
<dbReference type="Proteomes" id="UP000093432">
    <property type="component" value="Unassembled WGS sequence"/>
</dbReference>
<dbReference type="STRING" id="651561.BBI00_16660"/>
<dbReference type="OrthoDB" id="816287at2"/>
<gene>
    <name evidence="1" type="ORF">BBI00_16660</name>
</gene>
<dbReference type="RefSeq" id="WP_065400005.1">
    <property type="nucleotide sequence ID" value="NZ_MAYG01000012.1"/>
</dbReference>